<dbReference type="PROSITE" id="PS00175">
    <property type="entry name" value="PG_MUTASE"/>
    <property type="match status" value="1"/>
</dbReference>
<evidence type="ECO:0000313" key="4">
    <source>
        <dbReference type="Proteomes" id="UP000032336"/>
    </source>
</evidence>
<protein>
    <submittedName>
        <fullName evidence="3">Alpha-ribazole phosphatase</fullName>
        <ecNumber evidence="3">3.1.3.73</ecNumber>
    </submittedName>
</protein>
<evidence type="ECO:0000256" key="2">
    <source>
        <dbReference type="PIRSR" id="PIRSR613078-2"/>
    </source>
</evidence>
<dbReference type="GO" id="GO:0043755">
    <property type="term" value="F:alpha-ribazole phosphatase activity"/>
    <property type="evidence" value="ECO:0007669"/>
    <property type="project" value="UniProtKB-EC"/>
</dbReference>
<dbReference type="SMART" id="SM00855">
    <property type="entry name" value="PGAM"/>
    <property type="match status" value="1"/>
</dbReference>
<dbReference type="PANTHER" id="PTHR48100">
    <property type="entry name" value="BROAD-SPECIFICITY PHOSPHATASE YOR283W-RELATED"/>
    <property type="match status" value="1"/>
</dbReference>
<dbReference type="Proteomes" id="UP000032336">
    <property type="component" value="Unassembled WGS sequence"/>
</dbReference>
<dbReference type="InterPro" id="IPR013078">
    <property type="entry name" value="His_Pase_superF_clade-1"/>
</dbReference>
<feature type="binding site" evidence="2">
    <location>
        <position position="94"/>
    </location>
    <ligand>
        <name>substrate</name>
    </ligand>
</feature>
<feature type="active site" description="Tele-phosphohistidine intermediate" evidence="1">
    <location>
        <position position="8"/>
    </location>
</feature>
<evidence type="ECO:0000256" key="1">
    <source>
        <dbReference type="PIRSR" id="PIRSR613078-1"/>
    </source>
</evidence>
<dbReference type="EMBL" id="JXUW01000010">
    <property type="protein sequence ID" value="KJE76898.1"/>
    <property type="molecule type" value="Genomic_DNA"/>
</dbReference>
<dbReference type="InterPro" id="IPR050275">
    <property type="entry name" value="PGM_Phosphatase"/>
</dbReference>
<proteinExistence type="predicted"/>
<comment type="caution">
    <text evidence="3">The sequence shown here is derived from an EMBL/GenBank/DDBJ whole genome shotgun (WGS) entry which is preliminary data.</text>
</comment>
<organism evidence="3 4">
    <name type="scientific">Ferrimicrobium acidiphilum DSM 19497</name>
    <dbReference type="NCBI Taxonomy" id="1121877"/>
    <lineage>
        <taxon>Bacteria</taxon>
        <taxon>Bacillati</taxon>
        <taxon>Actinomycetota</taxon>
        <taxon>Acidimicrobiia</taxon>
        <taxon>Acidimicrobiales</taxon>
        <taxon>Acidimicrobiaceae</taxon>
        <taxon>Ferrimicrobium</taxon>
    </lineage>
</organism>
<dbReference type="Pfam" id="PF00300">
    <property type="entry name" value="His_Phos_1"/>
    <property type="match status" value="1"/>
</dbReference>
<dbReference type="CDD" id="cd07067">
    <property type="entry name" value="HP_PGM_like"/>
    <property type="match status" value="1"/>
</dbReference>
<dbReference type="InterPro" id="IPR029033">
    <property type="entry name" value="His_PPase_superfam"/>
</dbReference>
<sequence>MDLFLMRHGQTEWNQLGRFNSSTDLPLNAEGREDVRKVATHMTKLVIERVVSSPSIRSIDSAKMVCESLNSGLEIEVWEELREVDFGDFEGYSKDELQTDAVAWAALKDWFSPYRTGPTPPNSETWEEATARAKTVIGMLSDGGGATLVVSHGYFLRLIIVQALELTPPQAMRRFHFDNSNVSALSNADGYWRLLFHNTRYFPNNSGIV</sequence>
<feature type="active site" description="Proton donor/acceptor" evidence="1">
    <location>
        <position position="83"/>
    </location>
</feature>
<dbReference type="GeneID" id="78372604"/>
<dbReference type="Gene3D" id="3.40.50.1240">
    <property type="entry name" value="Phosphoglycerate mutase-like"/>
    <property type="match status" value="1"/>
</dbReference>
<dbReference type="eggNOG" id="COG0406">
    <property type="taxonomic scope" value="Bacteria"/>
</dbReference>
<accession>A0A0D8FUD8</accession>
<dbReference type="AlphaFoldDB" id="A0A0D8FUD8"/>
<feature type="binding site" evidence="2">
    <location>
        <begin position="7"/>
        <end position="14"/>
    </location>
    <ligand>
        <name>substrate</name>
    </ligand>
</feature>
<dbReference type="EC" id="3.1.3.73" evidence="3"/>
<keyword evidence="4" id="KW-1185">Reference proteome</keyword>
<name>A0A0D8FUD8_9ACTN</name>
<evidence type="ECO:0000313" key="3">
    <source>
        <dbReference type="EMBL" id="KJE76898.1"/>
    </source>
</evidence>
<dbReference type="InterPro" id="IPR001345">
    <property type="entry name" value="PG/BPGM_mutase_AS"/>
</dbReference>
<reference evidence="3 4" key="1">
    <citation type="submission" date="2015-01" db="EMBL/GenBank/DDBJ databases">
        <title>Draft genome of the acidophilic iron oxidizer Ferrimicrobium acidiphilum strain T23.</title>
        <authorList>
            <person name="Poehlein A."/>
            <person name="Eisen S."/>
            <person name="Schloemann M."/>
            <person name="Johnson B.D."/>
            <person name="Daniel R."/>
            <person name="Muehling M."/>
        </authorList>
    </citation>
    <scope>NUCLEOTIDE SEQUENCE [LARGE SCALE GENOMIC DNA]</scope>
    <source>
        <strain evidence="3 4">T23</strain>
    </source>
</reference>
<dbReference type="RefSeq" id="WP_035390106.1">
    <property type="nucleotide sequence ID" value="NZ_JQKF01000019.1"/>
</dbReference>
<keyword evidence="3" id="KW-0378">Hydrolase</keyword>
<dbReference type="SUPFAM" id="SSF53254">
    <property type="entry name" value="Phosphoglycerate mutase-like"/>
    <property type="match status" value="1"/>
</dbReference>
<gene>
    <name evidence="3" type="primary">cobC</name>
    <name evidence="3" type="ORF">FEAC_14000</name>
</gene>
<dbReference type="STRING" id="1121877.FEAC_14000"/>
<feature type="binding site" evidence="2">
    <location>
        <position position="57"/>
    </location>
    <ligand>
        <name>substrate</name>
    </ligand>
</feature>
<dbReference type="OrthoDB" id="9793115at2"/>